<dbReference type="InterPro" id="IPR023635">
    <property type="entry name" value="Peptide_deformylase"/>
</dbReference>
<reference evidence="2" key="2">
    <citation type="submission" date="2021-04" db="EMBL/GenBank/DDBJ databases">
        <authorList>
            <person name="Gilroy R."/>
        </authorList>
    </citation>
    <scope>NUCLEOTIDE SEQUENCE</scope>
    <source>
        <strain evidence="2">6627</strain>
    </source>
</reference>
<dbReference type="GO" id="GO:0042586">
    <property type="term" value="F:peptide deformylase activity"/>
    <property type="evidence" value="ECO:0007669"/>
    <property type="project" value="UniProtKB-EC"/>
</dbReference>
<evidence type="ECO:0000313" key="2">
    <source>
        <dbReference type="EMBL" id="HIX01266.1"/>
    </source>
</evidence>
<dbReference type="CDD" id="cd00487">
    <property type="entry name" value="Pep_deformylase"/>
    <property type="match status" value="1"/>
</dbReference>
<comment type="similarity">
    <text evidence="1">Belongs to the polypeptide deformylase family.</text>
</comment>
<dbReference type="Proteomes" id="UP000823963">
    <property type="component" value="Unassembled WGS sequence"/>
</dbReference>
<evidence type="ECO:0000256" key="1">
    <source>
        <dbReference type="ARBA" id="ARBA00010759"/>
    </source>
</evidence>
<dbReference type="EC" id="3.5.1.88" evidence="2"/>
<name>A0A9D1UVQ6_9LACO</name>
<protein>
    <submittedName>
        <fullName evidence="2">Peptide deformylase</fullName>
        <ecNumber evidence="2">3.5.1.88</ecNumber>
    </submittedName>
</protein>
<accession>A0A9D1UVQ6</accession>
<dbReference type="InterPro" id="IPR036821">
    <property type="entry name" value="Peptide_deformylase_sf"/>
</dbReference>
<dbReference type="AlphaFoldDB" id="A0A9D1UVQ6"/>
<dbReference type="Pfam" id="PF01327">
    <property type="entry name" value="Pep_deformylase"/>
    <property type="match status" value="1"/>
</dbReference>
<evidence type="ECO:0000313" key="3">
    <source>
        <dbReference type="Proteomes" id="UP000823963"/>
    </source>
</evidence>
<dbReference type="PIRSF" id="PIRSF004749">
    <property type="entry name" value="Pep_def"/>
    <property type="match status" value="1"/>
</dbReference>
<dbReference type="EMBL" id="DXFP01000007">
    <property type="protein sequence ID" value="HIX01266.1"/>
    <property type="molecule type" value="Genomic_DNA"/>
</dbReference>
<dbReference type="PANTHER" id="PTHR10458">
    <property type="entry name" value="PEPTIDE DEFORMYLASE"/>
    <property type="match status" value="1"/>
</dbReference>
<dbReference type="PANTHER" id="PTHR10458:SF22">
    <property type="entry name" value="PEPTIDE DEFORMYLASE"/>
    <property type="match status" value="1"/>
</dbReference>
<dbReference type="PRINTS" id="PR01576">
    <property type="entry name" value="PDEFORMYLASE"/>
</dbReference>
<dbReference type="SUPFAM" id="SSF56420">
    <property type="entry name" value="Peptide deformylase"/>
    <property type="match status" value="1"/>
</dbReference>
<gene>
    <name evidence="2" type="ORF">H9861_00715</name>
</gene>
<dbReference type="NCBIfam" id="NF006670">
    <property type="entry name" value="PRK09218.1"/>
    <property type="match status" value="1"/>
</dbReference>
<sequence length="136" mass="15201">MERSIIQGTQIFANKAVPATKKDQQDIIDLRDTFIHNANRAAGLAANMIGSNKRIIVFGINQIPVIMVNPKITSHSGSYQATEGCLSLQGERSVTRYQEITVNYLDENFKQQTGKFHGFVAEVIQHEIDHCEGKEI</sequence>
<reference evidence="2" key="1">
    <citation type="journal article" date="2021" name="PeerJ">
        <title>Extensive microbial diversity within the chicken gut microbiome revealed by metagenomics and culture.</title>
        <authorList>
            <person name="Gilroy R."/>
            <person name="Ravi A."/>
            <person name="Getino M."/>
            <person name="Pursley I."/>
            <person name="Horton D.L."/>
            <person name="Alikhan N.F."/>
            <person name="Baker D."/>
            <person name="Gharbi K."/>
            <person name="Hall N."/>
            <person name="Watson M."/>
            <person name="Adriaenssens E.M."/>
            <person name="Foster-Nyarko E."/>
            <person name="Jarju S."/>
            <person name="Secka A."/>
            <person name="Antonio M."/>
            <person name="Oren A."/>
            <person name="Chaudhuri R.R."/>
            <person name="La Ragione R."/>
            <person name="Hildebrand F."/>
            <person name="Pallen M.J."/>
        </authorList>
    </citation>
    <scope>NUCLEOTIDE SEQUENCE</scope>
    <source>
        <strain evidence="2">6627</strain>
    </source>
</reference>
<proteinExistence type="inferred from homology"/>
<organism evidence="2 3">
    <name type="scientific">Candidatus Ligilactobacillus excrementigallinarum</name>
    <dbReference type="NCBI Taxonomy" id="2838641"/>
    <lineage>
        <taxon>Bacteria</taxon>
        <taxon>Bacillati</taxon>
        <taxon>Bacillota</taxon>
        <taxon>Bacilli</taxon>
        <taxon>Lactobacillales</taxon>
        <taxon>Lactobacillaceae</taxon>
        <taxon>Ligilactobacillus</taxon>
    </lineage>
</organism>
<comment type="caution">
    <text evidence="2">The sequence shown here is derived from an EMBL/GenBank/DDBJ whole genome shotgun (WGS) entry which is preliminary data.</text>
</comment>
<keyword evidence="2" id="KW-0378">Hydrolase</keyword>
<dbReference type="Gene3D" id="3.90.45.10">
    <property type="entry name" value="Peptide deformylase"/>
    <property type="match status" value="1"/>
</dbReference>